<protein>
    <submittedName>
        <fullName evidence="2">Transposase</fullName>
    </submittedName>
</protein>
<dbReference type="Pfam" id="PF13592">
    <property type="entry name" value="HTH_33"/>
    <property type="match status" value="1"/>
</dbReference>
<keyword evidence="3" id="KW-1185">Reference proteome</keyword>
<comment type="caution">
    <text evidence="2">The sequence shown here is derived from an EMBL/GenBank/DDBJ whole genome shotgun (WGS) entry which is preliminary data.</text>
</comment>
<dbReference type="InterPro" id="IPR009057">
    <property type="entry name" value="Homeodomain-like_sf"/>
</dbReference>
<dbReference type="RefSeq" id="WP_135477408.1">
    <property type="nucleotide sequence ID" value="NZ_SIJK02000008.1"/>
</dbReference>
<dbReference type="EMBL" id="SIJK02000008">
    <property type="protein sequence ID" value="MBP1465360.1"/>
    <property type="molecule type" value="Genomic_DNA"/>
</dbReference>
<feature type="domain" description="Winged helix-turn helix" evidence="1">
    <location>
        <begin position="118"/>
        <end position="159"/>
    </location>
</feature>
<evidence type="ECO:0000259" key="1">
    <source>
        <dbReference type="Pfam" id="PF13592"/>
    </source>
</evidence>
<proteinExistence type="predicted"/>
<accession>A0ABS4D7F2</accession>
<sequence length="171" mass="18981">MVRKPGGSFVVSSPGSTVPTLGGYPMETDLHALLQTTTDVREYRRAIAVQLALQGTPYATIREVLPVSKAFISKWKKIYHALGTDGLRIGYRGSESFLTATQRTEVLTWIAAQSPCDIARLRAHLQDQYGVVYQSDQSYYALLHAAGLSWKKVQASNPKKTKPRSLRNMPN</sequence>
<organism evidence="2 3">
    <name type="scientific">Candidatus Chloroploca mongolica</name>
    <dbReference type="NCBI Taxonomy" id="2528176"/>
    <lineage>
        <taxon>Bacteria</taxon>
        <taxon>Bacillati</taxon>
        <taxon>Chloroflexota</taxon>
        <taxon>Chloroflexia</taxon>
        <taxon>Chloroflexales</taxon>
        <taxon>Chloroflexineae</taxon>
        <taxon>Oscillochloridaceae</taxon>
        <taxon>Candidatus Chloroploca</taxon>
    </lineage>
</organism>
<evidence type="ECO:0000313" key="3">
    <source>
        <dbReference type="Proteomes" id="UP001193081"/>
    </source>
</evidence>
<dbReference type="SUPFAM" id="SSF46689">
    <property type="entry name" value="Homeodomain-like"/>
    <property type="match status" value="1"/>
</dbReference>
<reference evidence="2 3" key="1">
    <citation type="submission" date="2021-03" db="EMBL/GenBank/DDBJ databases">
        <authorList>
            <person name="Grouzdev D.S."/>
        </authorList>
    </citation>
    <scope>NUCLEOTIDE SEQUENCE [LARGE SCALE GENOMIC DNA]</scope>
    <source>
        <strain evidence="2 3">M50-1</strain>
    </source>
</reference>
<dbReference type="Pfam" id="PF13384">
    <property type="entry name" value="HTH_23"/>
    <property type="match status" value="1"/>
</dbReference>
<dbReference type="InterPro" id="IPR025959">
    <property type="entry name" value="Winged_HTH_dom"/>
</dbReference>
<evidence type="ECO:0000313" key="2">
    <source>
        <dbReference type="EMBL" id="MBP1465360.1"/>
    </source>
</evidence>
<gene>
    <name evidence="2" type="ORF">EYB53_006550</name>
</gene>
<name>A0ABS4D7F2_9CHLR</name>
<dbReference type="Proteomes" id="UP001193081">
    <property type="component" value="Unassembled WGS sequence"/>
</dbReference>